<evidence type="ECO:0000256" key="5">
    <source>
        <dbReference type="SAM" id="SignalP"/>
    </source>
</evidence>
<evidence type="ECO:0000313" key="7">
    <source>
        <dbReference type="EMBL" id="CAD7079401.1"/>
    </source>
</evidence>
<evidence type="ECO:0000259" key="6">
    <source>
        <dbReference type="Pfam" id="PF00151"/>
    </source>
</evidence>
<dbReference type="PANTHER" id="PTHR11610">
    <property type="entry name" value="LIPASE"/>
    <property type="match status" value="1"/>
</dbReference>
<reference evidence="7 8" key="1">
    <citation type="submission" date="2020-11" db="EMBL/GenBank/DDBJ databases">
        <authorList>
            <person name="Wallbank WR R."/>
            <person name="Pardo Diaz C."/>
            <person name="Kozak K."/>
            <person name="Martin S."/>
            <person name="Jiggins C."/>
            <person name="Moest M."/>
            <person name="Warren A I."/>
            <person name="Generalovic N T."/>
            <person name="Byers J.R.P. K."/>
            <person name="Montejo-Kovacevich G."/>
            <person name="Yen C E."/>
        </authorList>
    </citation>
    <scope>NUCLEOTIDE SEQUENCE [LARGE SCALE GENOMIC DNA]</scope>
</reference>
<keyword evidence="5" id="KW-0732">Signal</keyword>
<keyword evidence="3" id="KW-0964">Secreted</keyword>
<name>A0A7R8YN80_HERIL</name>
<dbReference type="Gene3D" id="3.40.50.1820">
    <property type="entry name" value="alpha/beta hydrolase"/>
    <property type="match status" value="1"/>
</dbReference>
<accession>A0A7R8YN80</accession>
<evidence type="ECO:0000256" key="2">
    <source>
        <dbReference type="ARBA" id="ARBA00010701"/>
    </source>
</evidence>
<dbReference type="InParanoid" id="A0A7R8YN80"/>
<dbReference type="PRINTS" id="PR00821">
    <property type="entry name" value="TAGLIPASE"/>
</dbReference>
<dbReference type="Proteomes" id="UP000594454">
    <property type="component" value="Chromosome 1"/>
</dbReference>
<evidence type="ECO:0000313" key="8">
    <source>
        <dbReference type="Proteomes" id="UP000594454"/>
    </source>
</evidence>
<dbReference type="OrthoDB" id="199913at2759"/>
<dbReference type="Pfam" id="PF00151">
    <property type="entry name" value="Lipase"/>
    <property type="match status" value="1"/>
</dbReference>
<dbReference type="GO" id="GO:0017171">
    <property type="term" value="F:serine hydrolase activity"/>
    <property type="evidence" value="ECO:0007669"/>
    <property type="project" value="TreeGrafter"/>
</dbReference>
<dbReference type="InterPro" id="IPR029058">
    <property type="entry name" value="AB_hydrolase_fold"/>
</dbReference>
<dbReference type="EMBL" id="LR899009">
    <property type="protein sequence ID" value="CAD7079401.1"/>
    <property type="molecule type" value="Genomic_DNA"/>
</dbReference>
<sequence>MRWISVVLLAAGVIALQARRIPSRDQDERAIGGIEEYALVHGENIPGMGRGVSVFDEDEYIHAMGLTREAISDINPLDPPLLVLFTSATEHTKYKFKDAVKMLKNPKFDNQKKTVIYIHGFLEGLFAESVKTVVNSYAARKDHNIVILDWHAQAAPEYFLHAVKNVFKVGADLGAVVVDMINSGLSLQRLHIVGHSLGGQMAGVLGRTVQKVSSGAILLPRISALDPAFPGFYGFPGAEHLTANDAEYVDVLHTDAGIYGAPVDTGTVDFWPNGGLDPQPGCLINVCSHQRSWWYWIESLEENAPNYFNSVVAKSWKDFKLGQVGQFDPDIVMGYSVPDGLSGSYYLQTNKRLPFARGAAGVVYE</sequence>
<dbReference type="InterPro" id="IPR000734">
    <property type="entry name" value="TAG_lipase"/>
</dbReference>
<dbReference type="GO" id="GO:0016042">
    <property type="term" value="P:lipid catabolic process"/>
    <property type="evidence" value="ECO:0007669"/>
    <property type="project" value="TreeGrafter"/>
</dbReference>
<evidence type="ECO:0000256" key="4">
    <source>
        <dbReference type="RuleBase" id="RU004262"/>
    </source>
</evidence>
<dbReference type="InterPro" id="IPR013818">
    <property type="entry name" value="Lipase"/>
</dbReference>
<dbReference type="PANTHER" id="PTHR11610:SF37">
    <property type="entry name" value="GH01208P"/>
    <property type="match status" value="1"/>
</dbReference>
<dbReference type="SUPFAM" id="SSF53474">
    <property type="entry name" value="alpha/beta-Hydrolases"/>
    <property type="match status" value="1"/>
</dbReference>
<protein>
    <recommendedName>
        <fullName evidence="6">Lipase domain-containing protein</fullName>
    </recommendedName>
</protein>
<feature type="domain" description="Lipase" evidence="6">
    <location>
        <begin position="82"/>
        <end position="355"/>
    </location>
</feature>
<keyword evidence="8" id="KW-1185">Reference proteome</keyword>
<evidence type="ECO:0000256" key="1">
    <source>
        <dbReference type="ARBA" id="ARBA00004613"/>
    </source>
</evidence>
<feature type="chain" id="PRO_5031377155" description="Lipase domain-containing protein" evidence="5">
    <location>
        <begin position="19"/>
        <end position="365"/>
    </location>
</feature>
<evidence type="ECO:0000256" key="3">
    <source>
        <dbReference type="ARBA" id="ARBA00022525"/>
    </source>
</evidence>
<comment type="similarity">
    <text evidence="2 4">Belongs to the AB hydrolase superfamily. Lipase family.</text>
</comment>
<comment type="subcellular location">
    <subcellularLocation>
        <location evidence="1">Secreted</location>
    </subcellularLocation>
</comment>
<dbReference type="GO" id="GO:0005615">
    <property type="term" value="C:extracellular space"/>
    <property type="evidence" value="ECO:0007669"/>
    <property type="project" value="TreeGrafter"/>
</dbReference>
<organism evidence="7 8">
    <name type="scientific">Hermetia illucens</name>
    <name type="common">Black soldier fly</name>
    <dbReference type="NCBI Taxonomy" id="343691"/>
    <lineage>
        <taxon>Eukaryota</taxon>
        <taxon>Metazoa</taxon>
        <taxon>Ecdysozoa</taxon>
        <taxon>Arthropoda</taxon>
        <taxon>Hexapoda</taxon>
        <taxon>Insecta</taxon>
        <taxon>Pterygota</taxon>
        <taxon>Neoptera</taxon>
        <taxon>Endopterygota</taxon>
        <taxon>Diptera</taxon>
        <taxon>Brachycera</taxon>
        <taxon>Stratiomyomorpha</taxon>
        <taxon>Stratiomyidae</taxon>
        <taxon>Hermetiinae</taxon>
        <taxon>Hermetia</taxon>
    </lineage>
</organism>
<dbReference type="GO" id="GO:0016298">
    <property type="term" value="F:lipase activity"/>
    <property type="evidence" value="ECO:0007669"/>
    <property type="project" value="InterPro"/>
</dbReference>
<gene>
    <name evidence="7" type="ORF">HERILL_LOCUS2619</name>
</gene>
<proteinExistence type="inferred from homology"/>
<dbReference type="OMA" id="EDEYIHA"/>
<dbReference type="AlphaFoldDB" id="A0A7R8YN80"/>
<feature type="signal peptide" evidence="5">
    <location>
        <begin position="1"/>
        <end position="18"/>
    </location>
</feature>